<dbReference type="SUPFAM" id="SSF51735">
    <property type="entry name" value="NAD(P)-binding Rossmann-fold domains"/>
    <property type="match status" value="1"/>
</dbReference>
<proteinExistence type="inferred from homology"/>
<gene>
    <name evidence="4" type="ORF">GCM10012278_03800</name>
</gene>
<dbReference type="InterPro" id="IPR002347">
    <property type="entry name" value="SDR_fam"/>
</dbReference>
<dbReference type="Pfam" id="PF00106">
    <property type="entry name" value="adh_short"/>
    <property type="match status" value="1"/>
</dbReference>
<comment type="caution">
    <text evidence="4">The sequence shown here is derived from an EMBL/GenBank/DDBJ whole genome shotgun (WGS) entry which is preliminary data.</text>
</comment>
<dbReference type="PROSITE" id="PS00061">
    <property type="entry name" value="ADH_SHORT"/>
    <property type="match status" value="1"/>
</dbReference>
<dbReference type="InterPro" id="IPR057326">
    <property type="entry name" value="KR_dom"/>
</dbReference>
<dbReference type="GO" id="GO:0016020">
    <property type="term" value="C:membrane"/>
    <property type="evidence" value="ECO:0007669"/>
    <property type="project" value="TreeGrafter"/>
</dbReference>
<evidence type="ECO:0000313" key="4">
    <source>
        <dbReference type="EMBL" id="GGP01197.1"/>
    </source>
</evidence>
<dbReference type="InterPro" id="IPR036291">
    <property type="entry name" value="NAD(P)-bd_dom_sf"/>
</dbReference>
<dbReference type="PRINTS" id="PR00081">
    <property type="entry name" value="GDHRDH"/>
</dbReference>
<sequence length="338" mass="35797">MSAHPLSGQVVVVTGASGGVGRAVVRELGAQGANVALIARGTTGLGAAAVDVGVAGGVGQVYEADVADYDQVRQAAERIEAELGPIDVWINVAFSSVFARFTDVRPEEFERTTAVTYLGYVWGTKVALDLMRPRGRGTIVQTGSALSYRGIPLQSAYCGAKHAVKGFTESVRTELLAERSGVQITMVQLPAVNTPQFDWVLSKLRRHPQPVPPIYQPEVAARGIVYAAAHPERKEYWVGATTAATLLAQRVAPALVDRYLARTGIEAQQTPDKPAGEVSNLWEPADESQDFGAHGGFDDRSHARSPQLWLSQHRGPVAVAVAAGGVAAALALSLRAKS</sequence>
<evidence type="ECO:0000256" key="2">
    <source>
        <dbReference type="ARBA" id="ARBA00023002"/>
    </source>
</evidence>
<dbReference type="InterPro" id="IPR020904">
    <property type="entry name" value="Sc_DH/Rdtase_CS"/>
</dbReference>
<reference evidence="4" key="2">
    <citation type="submission" date="2020-09" db="EMBL/GenBank/DDBJ databases">
        <authorList>
            <person name="Sun Q."/>
            <person name="Zhou Y."/>
        </authorList>
    </citation>
    <scope>NUCLEOTIDE SEQUENCE</scope>
    <source>
        <strain evidence="4">CGMCC 4.7430</strain>
    </source>
</reference>
<dbReference type="Gene3D" id="3.40.50.720">
    <property type="entry name" value="NAD(P)-binding Rossmann-like Domain"/>
    <property type="match status" value="1"/>
</dbReference>
<name>A0A917ZYQ3_9ACTN</name>
<dbReference type="PANTHER" id="PTHR44196">
    <property type="entry name" value="DEHYDROGENASE/REDUCTASE SDR FAMILY MEMBER 7B"/>
    <property type="match status" value="1"/>
</dbReference>
<dbReference type="NCBIfam" id="NF005495">
    <property type="entry name" value="PRK07109.1"/>
    <property type="match status" value="1"/>
</dbReference>
<dbReference type="Proteomes" id="UP000660745">
    <property type="component" value="Unassembled WGS sequence"/>
</dbReference>
<reference evidence="4" key="1">
    <citation type="journal article" date="2014" name="Int. J. Syst. Evol. Microbiol.">
        <title>Complete genome sequence of Corynebacterium casei LMG S-19264T (=DSM 44701T), isolated from a smear-ripened cheese.</title>
        <authorList>
            <consortium name="US DOE Joint Genome Institute (JGI-PGF)"/>
            <person name="Walter F."/>
            <person name="Albersmeier A."/>
            <person name="Kalinowski J."/>
            <person name="Ruckert C."/>
        </authorList>
    </citation>
    <scope>NUCLEOTIDE SEQUENCE</scope>
    <source>
        <strain evidence="4">CGMCC 4.7430</strain>
    </source>
</reference>
<dbReference type="SMART" id="SM00822">
    <property type="entry name" value="PKS_KR"/>
    <property type="match status" value="1"/>
</dbReference>
<accession>A0A917ZYQ3</accession>
<feature type="domain" description="Ketoreductase" evidence="3">
    <location>
        <begin position="9"/>
        <end position="195"/>
    </location>
</feature>
<evidence type="ECO:0000313" key="5">
    <source>
        <dbReference type="Proteomes" id="UP000660745"/>
    </source>
</evidence>
<dbReference type="PANTHER" id="PTHR44196:SF1">
    <property type="entry name" value="DEHYDROGENASE_REDUCTASE SDR FAMILY MEMBER 7B"/>
    <property type="match status" value="1"/>
</dbReference>
<keyword evidence="2" id="KW-0560">Oxidoreductase</keyword>
<organism evidence="4 5">
    <name type="scientific">Nonomuraea glycinis</name>
    <dbReference type="NCBI Taxonomy" id="2047744"/>
    <lineage>
        <taxon>Bacteria</taxon>
        <taxon>Bacillati</taxon>
        <taxon>Actinomycetota</taxon>
        <taxon>Actinomycetes</taxon>
        <taxon>Streptosporangiales</taxon>
        <taxon>Streptosporangiaceae</taxon>
        <taxon>Nonomuraea</taxon>
    </lineage>
</organism>
<evidence type="ECO:0000259" key="3">
    <source>
        <dbReference type="SMART" id="SM00822"/>
    </source>
</evidence>
<dbReference type="GO" id="GO:0016491">
    <property type="term" value="F:oxidoreductase activity"/>
    <property type="evidence" value="ECO:0007669"/>
    <property type="project" value="UniProtKB-KW"/>
</dbReference>
<keyword evidence="5" id="KW-1185">Reference proteome</keyword>
<evidence type="ECO:0000256" key="1">
    <source>
        <dbReference type="ARBA" id="ARBA00006484"/>
    </source>
</evidence>
<dbReference type="AlphaFoldDB" id="A0A917ZYQ3"/>
<dbReference type="RefSeq" id="WP_189136692.1">
    <property type="nucleotide sequence ID" value="NZ_BMNK01000001.1"/>
</dbReference>
<dbReference type="EMBL" id="BMNK01000001">
    <property type="protein sequence ID" value="GGP01197.1"/>
    <property type="molecule type" value="Genomic_DNA"/>
</dbReference>
<comment type="similarity">
    <text evidence="1">Belongs to the short-chain dehydrogenases/reductases (SDR) family.</text>
</comment>
<protein>
    <recommendedName>
        <fullName evidence="3">Ketoreductase domain-containing protein</fullName>
    </recommendedName>
</protein>